<gene>
    <name evidence="2" type="ORF">UT11_C0005G0028</name>
</gene>
<dbReference type="EMBL" id="LBVO01000005">
    <property type="protein sequence ID" value="KKQ90487.1"/>
    <property type="molecule type" value="Genomic_DNA"/>
</dbReference>
<evidence type="ECO:0000313" key="2">
    <source>
        <dbReference type="EMBL" id="KKQ90487.1"/>
    </source>
</evidence>
<feature type="domain" description="Transcription regulator TrmB N-terminal" evidence="1">
    <location>
        <begin position="9"/>
        <end position="73"/>
    </location>
</feature>
<accession>A0A0G0LHE7</accession>
<dbReference type="AlphaFoldDB" id="A0A0G0LHE7"/>
<comment type="caution">
    <text evidence="2">The sequence shown here is derived from an EMBL/GenBank/DDBJ whole genome shotgun (WGS) entry which is preliminary data.</text>
</comment>
<dbReference type="InterPro" id="IPR036388">
    <property type="entry name" value="WH-like_DNA-bd_sf"/>
</dbReference>
<reference evidence="2 3" key="1">
    <citation type="journal article" date="2015" name="Nature">
        <title>rRNA introns, odd ribosomes, and small enigmatic genomes across a large radiation of phyla.</title>
        <authorList>
            <person name="Brown C.T."/>
            <person name="Hug L.A."/>
            <person name="Thomas B.C."/>
            <person name="Sharon I."/>
            <person name="Castelle C.J."/>
            <person name="Singh A."/>
            <person name="Wilkins M.J."/>
            <person name="Williams K.H."/>
            <person name="Banfield J.F."/>
        </authorList>
    </citation>
    <scope>NUCLEOTIDE SEQUENCE [LARGE SCALE GENOMIC DNA]</scope>
</reference>
<dbReference type="PANTHER" id="PTHR34293">
    <property type="entry name" value="HTH-TYPE TRANSCRIPTIONAL REGULATOR TRMBL2"/>
    <property type="match status" value="1"/>
</dbReference>
<sequence length="252" mass="28990">MSQNIQELLQTLNFLPNEQQVYLAAIKVGKGSVVSIAKEAKVERTSTFRILQKFENRGLVERVPFGKRMIWQARHPRFLEETLKNEKKALDELVPQLSALYSRKEELPKISYYEGQEAVVKTSKEMVLEGKSRSEILSFSSPGAFFPALSRKEWDKMVKGRIKKQITTKIMMPDIGGAPGYKEGEDWKNWRITKLVDAVKYPFKVTVNVAADKVSIMAVRRKIPIAIIIDDREITETFRMIFDMCWGGRQSK</sequence>
<dbReference type="Proteomes" id="UP000033934">
    <property type="component" value="Unassembled WGS sequence"/>
</dbReference>
<dbReference type="PANTHER" id="PTHR34293:SF1">
    <property type="entry name" value="HTH-TYPE TRANSCRIPTIONAL REGULATOR TRMBL2"/>
    <property type="match status" value="1"/>
</dbReference>
<dbReference type="InterPro" id="IPR002831">
    <property type="entry name" value="Tscrpt_reg_TrmB_N"/>
</dbReference>
<protein>
    <submittedName>
        <fullName evidence="2">Transcriptional regulator, TrmB</fullName>
    </submittedName>
</protein>
<dbReference type="InterPro" id="IPR036390">
    <property type="entry name" value="WH_DNA-bd_sf"/>
</dbReference>
<dbReference type="Gene3D" id="1.10.10.10">
    <property type="entry name" value="Winged helix-like DNA-binding domain superfamily/Winged helix DNA-binding domain"/>
    <property type="match status" value="1"/>
</dbReference>
<name>A0A0G0LHE7_9BACT</name>
<evidence type="ECO:0000313" key="3">
    <source>
        <dbReference type="Proteomes" id="UP000033934"/>
    </source>
</evidence>
<dbReference type="Pfam" id="PF01978">
    <property type="entry name" value="TrmB"/>
    <property type="match status" value="1"/>
</dbReference>
<proteinExistence type="predicted"/>
<organism evidence="2 3">
    <name type="scientific">Berkelbacteria bacterium GW2011_GWA2_38_9</name>
    <dbReference type="NCBI Taxonomy" id="1618334"/>
    <lineage>
        <taxon>Bacteria</taxon>
        <taxon>Candidatus Berkelbacteria</taxon>
    </lineage>
</organism>
<dbReference type="SUPFAM" id="SSF46785">
    <property type="entry name" value="Winged helix' DNA-binding domain"/>
    <property type="match status" value="1"/>
</dbReference>
<dbReference type="InterPro" id="IPR051797">
    <property type="entry name" value="TrmB-like"/>
</dbReference>
<evidence type="ECO:0000259" key="1">
    <source>
        <dbReference type="Pfam" id="PF01978"/>
    </source>
</evidence>